<dbReference type="Gene3D" id="3.40.50.1820">
    <property type="entry name" value="alpha/beta hydrolase"/>
    <property type="match status" value="1"/>
</dbReference>
<feature type="domain" description="AB hydrolase-1" evidence="3">
    <location>
        <begin position="33"/>
        <end position="156"/>
    </location>
</feature>
<dbReference type="InterPro" id="IPR000073">
    <property type="entry name" value="AB_hydrolase_1"/>
</dbReference>
<dbReference type="Pfam" id="PF00561">
    <property type="entry name" value="Abhydrolase_1"/>
    <property type="match status" value="1"/>
</dbReference>
<dbReference type="PANTHER" id="PTHR43798">
    <property type="entry name" value="MONOACYLGLYCEROL LIPASE"/>
    <property type="match status" value="1"/>
</dbReference>
<evidence type="ECO:0000259" key="3">
    <source>
        <dbReference type="Pfam" id="PF00561"/>
    </source>
</evidence>
<gene>
    <name evidence="4" type="ORF">GCM10007933_21870</name>
</gene>
<sequence length="296" mass="32996">MTLIRRPSRSRHLDVRGLRYHLREWGEEGAPKVFLLHGWMDVSASFQFVVDALEADWHVIAPDWRGFGLSQWNGGDAYWFPDYVADLDAILRSCSPDEPVRLVGHSMGGNVACLYAGVRPARVARLVALDAFGLADNPPENAPGRLEKWLNDLERPAGFRRYPDRAALAARLQADNPRLSADKAAFLAEHLGEPDGEGGIRLAGDPAHRRVNAVLYRRAEALAAWRRVTAPTLWVEPAEPDLRRRLGVTDEAHAEARAAFRDFREVDVADSGHNLHHDQPGITARIIEDFLLSKGS</sequence>
<organism evidence="4 5">
    <name type="scientific">Zoogloea oryzae</name>
    <dbReference type="NCBI Taxonomy" id="310767"/>
    <lineage>
        <taxon>Bacteria</taxon>
        <taxon>Pseudomonadati</taxon>
        <taxon>Pseudomonadota</taxon>
        <taxon>Betaproteobacteria</taxon>
        <taxon>Rhodocyclales</taxon>
        <taxon>Zoogloeaceae</taxon>
        <taxon>Zoogloea</taxon>
    </lineage>
</organism>
<evidence type="ECO:0000313" key="5">
    <source>
        <dbReference type="Proteomes" id="UP001157167"/>
    </source>
</evidence>
<dbReference type="GO" id="GO:0016787">
    <property type="term" value="F:hydrolase activity"/>
    <property type="evidence" value="ECO:0007669"/>
    <property type="project" value="UniProtKB-KW"/>
</dbReference>
<comment type="caution">
    <text evidence="4">The sequence shown here is derived from an EMBL/GenBank/DDBJ whole genome shotgun (WGS) entry which is preliminary data.</text>
</comment>
<evidence type="ECO:0000313" key="4">
    <source>
        <dbReference type="EMBL" id="GLT22727.1"/>
    </source>
</evidence>
<dbReference type="PRINTS" id="PR00111">
    <property type="entry name" value="ABHYDROLASE"/>
</dbReference>
<reference evidence="5" key="1">
    <citation type="journal article" date="2019" name="Int. J. Syst. Evol. Microbiol.">
        <title>The Global Catalogue of Microorganisms (GCM) 10K type strain sequencing project: providing services to taxonomists for standard genome sequencing and annotation.</title>
        <authorList>
            <consortium name="The Broad Institute Genomics Platform"/>
            <consortium name="The Broad Institute Genome Sequencing Center for Infectious Disease"/>
            <person name="Wu L."/>
            <person name="Ma J."/>
        </authorList>
    </citation>
    <scope>NUCLEOTIDE SEQUENCE [LARGE SCALE GENOMIC DNA]</scope>
    <source>
        <strain evidence="5">NBRC 102407</strain>
    </source>
</reference>
<evidence type="ECO:0000256" key="2">
    <source>
        <dbReference type="ARBA" id="ARBA00022801"/>
    </source>
</evidence>
<dbReference type="PANTHER" id="PTHR43798:SF14">
    <property type="entry name" value="SERINE HYDROLASE-LIKE PROTEIN DDB_G0286239"/>
    <property type="match status" value="1"/>
</dbReference>
<evidence type="ECO:0000256" key="1">
    <source>
        <dbReference type="ARBA" id="ARBA00008645"/>
    </source>
</evidence>
<dbReference type="SUPFAM" id="SSF53474">
    <property type="entry name" value="alpha/beta-Hydrolases"/>
    <property type="match status" value="1"/>
</dbReference>
<dbReference type="InterPro" id="IPR029058">
    <property type="entry name" value="AB_hydrolase_fold"/>
</dbReference>
<dbReference type="RefSeq" id="WP_284188012.1">
    <property type="nucleotide sequence ID" value="NZ_BSPX01000030.1"/>
</dbReference>
<protein>
    <submittedName>
        <fullName evidence="4">Hydrolase</fullName>
    </submittedName>
</protein>
<proteinExistence type="inferred from homology"/>
<dbReference type="Proteomes" id="UP001157167">
    <property type="component" value="Unassembled WGS sequence"/>
</dbReference>
<dbReference type="EMBL" id="BSPX01000030">
    <property type="protein sequence ID" value="GLT22727.1"/>
    <property type="molecule type" value="Genomic_DNA"/>
</dbReference>
<accession>A0ABQ6FBZ4</accession>
<name>A0ABQ6FBZ4_9RHOO</name>
<comment type="similarity">
    <text evidence="1">Belongs to the AB hydrolase superfamily.</text>
</comment>
<keyword evidence="2 4" id="KW-0378">Hydrolase</keyword>
<dbReference type="InterPro" id="IPR050266">
    <property type="entry name" value="AB_hydrolase_sf"/>
</dbReference>
<keyword evidence="5" id="KW-1185">Reference proteome</keyword>